<dbReference type="EMBL" id="CP118615">
    <property type="protein sequence ID" value="WDZ87222.1"/>
    <property type="molecule type" value="Genomic_DNA"/>
</dbReference>
<sequence length="212" mass="23608">MNRPIAIDLYCGEGGASMGYHRAGFHVIGVDLHPQPRYPFTFHQGDALTLLPDLVRQYRPAAVAASPTCQTRARVTSWRGKRENHPDLLTPTLDALDRLGLPYVVENVPEAAWDGTMRPDYLLCGTQFGLNVRRHRVFQRGHWAGYELLPPCRCYRNPTLLAFEHKGERAFTDALGCHWMTNLGGRQAIPPACTEHIGRQLLVAVTAGRAAA</sequence>
<evidence type="ECO:0000313" key="2">
    <source>
        <dbReference type="Proteomes" id="UP001219605"/>
    </source>
</evidence>
<keyword evidence="1" id="KW-0489">Methyltransferase</keyword>
<dbReference type="Proteomes" id="UP001219605">
    <property type="component" value="Chromosome"/>
</dbReference>
<gene>
    <name evidence="1" type="ORF">PVK37_12840</name>
</gene>
<accession>A0ABY7ZYQ1</accession>
<dbReference type="Gene3D" id="3.40.50.150">
    <property type="entry name" value="Vaccinia Virus protein VP39"/>
    <property type="match status" value="1"/>
</dbReference>
<dbReference type="SUPFAM" id="SSF53335">
    <property type="entry name" value="S-adenosyl-L-methionine-dependent methyltransferases"/>
    <property type="match status" value="1"/>
</dbReference>
<dbReference type="GO" id="GO:0032259">
    <property type="term" value="P:methylation"/>
    <property type="evidence" value="ECO:0007669"/>
    <property type="project" value="UniProtKB-KW"/>
</dbReference>
<name>A0ABY7ZYQ1_9ACTN</name>
<keyword evidence="2" id="KW-1185">Reference proteome</keyword>
<organism evidence="1 2">
    <name type="scientific">Micromonospora cathayae</name>
    <dbReference type="NCBI Taxonomy" id="3028804"/>
    <lineage>
        <taxon>Bacteria</taxon>
        <taxon>Bacillati</taxon>
        <taxon>Actinomycetota</taxon>
        <taxon>Actinomycetes</taxon>
        <taxon>Micromonosporales</taxon>
        <taxon>Micromonosporaceae</taxon>
        <taxon>Micromonospora</taxon>
    </lineage>
</organism>
<proteinExistence type="predicted"/>
<dbReference type="RefSeq" id="WP_275034142.1">
    <property type="nucleotide sequence ID" value="NZ_CP118615.1"/>
</dbReference>
<evidence type="ECO:0000313" key="1">
    <source>
        <dbReference type="EMBL" id="WDZ87222.1"/>
    </source>
</evidence>
<keyword evidence="1" id="KW-0808">Transferase</keyword>
<reference evidence="1 2" key="1">
    <citation type="submission" date="2023-02" db="EMBL/GenBank/DDBJ databases">
        <authorList>
            <person name="Mo P."/>
        </authorList>
    </citation>
    <scope>NUCLEOTIDE SEQUENCE [LARGE SCALE GENOMIC DNA]</scope>
    <source>
        <strain evidence="1 2">HUAS 3</strain>
    </source>
</reference>
<dbReference type="GO" id="GO:0008168">
    <property type="term" value="F:methyltransferase activity"/>
    <property type="evidence" value="ECO:0007669"/>
    <property type="project" value="UniProtKB-KW"/>
</dbReference>
<dbReference type="InterPro" id="IPR029063">
    <property type="entry name" value="SAM-dependent_MTases_sf"/>
</dbReference>
<protein>
    <submittedName>
        <fullName evidence="1">DNA cytosine methyltransferase</fullName>
    </submittedName>
</protein>